<evidence type="ECO:0000313" key="3">
    <source>
        <dbReference type="EMBL" id="MDP9840382.1"/>
    </source>
</evidence>
<dbReference type="Pfam" id="PF00990">
    <property type="entry name" value="GGDEF"/>
    <property type="match status" value="1"/>
</dbReference>
<protein>
    <submittedName>
        <fullName evidence="3">Diguanylate cyclase (GGDEF)-like protein/PAS domain S-box-containing protein</fullName>
    </submittedName>
</protein>
<dbReference type="CDD" id="cd00130">
    <property type="entry name" value="PAS"/>
    <property type="match status" value="1"/>
</dbReference>
<dbReference type="PROSITE" id="PS50887">
    <property type="entry name" value="GGDEF"/>
    <property type="match status" value="1"/>
</dbReference>
<dbReference type="NCBIfam" id="TIGR00254">
    <property type="entry name" value="GGDEF"/>
    <property type="match status" value="1"/>
</dbReference>
<dbReference type="EMBL" id="JAUSRF010000026">
    <property type="protein sequence ID" value="MDP9840382.1"/>
    <property type="molecule type" value="Genomic_DNA"/>
</dbReference>
<name>A0ABT9Q125_9HYPH</name>
<feature type="region of interest" description="Disordered" evidence="1">
    <location>
        <begin position="1"/>
        <end position="25"/>
    </location>
</feature>
<dbReference type="NCBIfam" id="TIGR00229">
    <property type="entry name" value="sensory_box"/>
    <property type="match status" value="1"/>
</dbReference>
<dbReference type="Proteomes" id="UP001241472">
    <property type="component" value="Unassembled WGS sequence"/>
</dbReference>
<dbReference type="Gene3D" id="3.30.70.270">
    <property type="match status" value="1"/>
</dbReference>
<comment type="caution">
    <text evidence="3">The sequence shown here is derived from an EMBL/GenBank/DDBJ whole genome shotgun (WGS) entry which is preliminary data.</text>
</comment>
<dbReference type="SUPFAM" id="SSF55785">
    <property type="entry name" value="PYP-like sensor domain (PAS domain)"/>
    <property type="match status" value="1"/>
</dbReference>
<accession>A0ABT9Q125</accession>
<dbReference type="RefSeq" id="WP_306839890.1">
    <property type="nucleotide sequence ID" value="NZ_JAUSRF010000026.1"/>
</dbReference>
<evidence type="ECO:0000259" key="2">
    <source>
        <dbReference type="PROSITE" id="PS50887"/>
    </source>
</evidence>
<evidence type="ECO:0000313" key="4">
    <source>
        <dbReference type="Proteomes" id="UP001241472"/>
    </source>
</evidence>
<dbReference type="InterPro" id="IPR043128">
    <property type="entry name" value="Rev_trsase/Diguanyl_cyclase"/>
</dbReference>
<dbReference type="PANTHER" id="PTHR46663">
    <property type="entry name" value="DIGUANYLATE CYCLASE DGCT-RELATED"/>
    <property type="match status" value="1"/>
</dbReference>
<gene>
    <name evidence="3" type="ORF">J2T09_005169</name>
</gene>
<feature type="domain" description="GGDEF" evidence="2">
    <location>
        <begin position="199"/>
        <end position="332"/>
    </location>
</feature>
<dbReference type="SUPFAM" id="SSF55073">
    <property type="entry name" value="Nucleotide cyclase"/>
    <property type="match status" value="1"/>
</dbReference>
<dbReference type="InterPro" id="IPR000160">
    <property type="entry name" value="GGDEF_dom"/>
</dbReference>
<dbReference type="InterPro" id="IPR029787">
    <property type="entry name" value="Nucleotide_cyclase"/>
</dbReference>
<keyword evidence="4" id="KW-1185">Reference proteome</keyword>
<dbReference type="Gene3D" id="3.30.450.20">
    <property type="entry name" value="PAS domain"/>
    <property type="match status" value="1"/>
</dbReference>
<sequence>MSSGLFASDQSHEKGNPALAATTTSFGDGEVLPENHLIAMLLRMFEFAPIAMSITTSDTRTSSYVKVNDAYLRLTGRNWDDIKGKHLIFEGAAIDNPARDRRHRLLVEEGSYELEEVDITHADGTVIPTLISAQRTVVDGVSFDVEVIMDVSARVRQQKEIENALKTSAQTDVLSGLPNRACFDETLKIAVDRNLQNNRKLAIAYIDLNGFKQVNDTLGHGAGDEILRTVADRLRQNFRATDFIARVGGDEFVVLLDMDRRFTGGIQSHILNIMERVFKPIAIDGQVTYVGAAVGATFLQADDTPESYVKRADEYMYMAKATGQRVAVVCFGKILEKHR</sequence>
<reference evidence="3 4" key="1">
    <citation type="submission" date="2023-07" db="EMBL/GenBank/DDBJ databases">
        <title>Sorghum-associated microbial communities from plants grown in Nebraska, USA.</title>
        <authorList>
            <person name="Schachtman D."/>
        </authorList>
    </citation>
    <scope>NUCLEOTIDE SEQUENCE [LARGE SCALE GENOMIC DNA]</scope>
    <source>
        <strain evidence="3 4">DS1307</strain>
    </source>
</reference>
<dbReference type="InterPro" id="IPR000014">
    <property type="entry name" value="PAS"/>
</dbReference>
<proteinExistence type="predicted"/>
<organism evidence="3 4">
    <name type="scientific">Neorhizobium huautlense</name>
    <dbReference type="NCBI Taxonomy" id="67774"/>
    <lineage>
        <taxon>Bacteria</taxon>
        <taxon>Pseudomonadati</taxon>
        <taxon>Pseudomonadota</taxon>
        <taxon>Alphaproteobacteria</taxon>
        <taxon>Hyphomicrobiales</taxon>
        <taxon>Rhizobiaceae</taxon>
        <taxon>Rhizobium/Agrobacterium group</taxon>
        <taxon>Neorhizobium</taxon>
    </lineage>
</organism>
<dbReference type="PANTHER" id="PTHR46663:SF2">
    <property type="entry name" value="GGDEF DOMAIN-CONTAINING PROTEIN"/>
    <property type="match status" value="1"/>
</dbReference>
<dbReference type="SMART" id="SM00267">
    <property type="entry name" value="GGDEF"/>
    <property type="match status" value="1"/>
</dbReference>
<dbReference type="InterPro" id="IPR052163">
    <property type="entry name" value="DGC-Regulatory_Protein"/>
</dbReference>
<evidence type="ECO:0000256" key="1">
    <source>
        <dbReference type="SAM" id="MobiDB-lite"/>
    </source>
</evidence>
<dbReference type="InterPro" id="IPR035965">
    <property type="entry name" value="PAS-like_dom_sf"/>
</dbReference>
<dbReference type="CDD" id="cd01949">
    <property type="entry name" value="GGDEF"/>
    <property type="match status" value="1"/>
</dbReference>